<sequence>HWESIKGPVVPSSVQCPVERRYHAITSIISDSPTLVMIGGEGKDGQLVNDSWLLNTSQYQWSK</sequence>
<dbReference type="EnsemblMetazoa" id="Aqu2.1.14034_001">
    <property type="protein sequence ID" value="Aqu2.1.14034_001"/>
    <property type="gene ID" value="Aqu2.1.14034"/>
</dbReference>
<organism evidence="1">
    <name type="scientific">Amphimedon queenslandica</name>
    <name type="common">Sponge</name>
    <dbReference type="NCBI Taxonomy" id="400682"/>
    <lineage>
        <taxon>Eukaryota</taxon>
        <taxon>Metazoa</taxon>
        <taxon>Porifera</taxon>
        <taxon>Demospongiae</taxon>
        <taxon>Heteroscleromorpha</taxon>
        <taxon>Haplosclerida</taxon>
        <taxon>Niphatidae</taxon>
        <taxon>Amphimedon</taxon>
    </lineage>
</organism>
<dbReference type="SUPFAM" id="SSF117281">
    <property type="entry name" value="Kelch motif"/>
    <property type="match status" value="1"/>
</dbReference>
<dbReference type="Gene3D" id="2.120.10.80">
    <property type="entry name" value="Kelch-type beta propeller"/>
    <property type="match status" value="1"/>
</dbReference>
<dbReference type="InterPro" id="IPR015915">
    <property type="entry name" value="Kelch-typ_b-propeller"/>
</dbReference>
<accession>A0A1X7TH54</accession>
<evidence type="ECO:0000313" key="1">
    <source>
        <dbReference type="EnsemblMetazoa" id="Aqu2.1.14034_001"/>
    </source>
</evidence>
<dbReference type="AlphaFoldDB" id="A0A1X7TH54"/>
<name>A0A1X7TH54_AMPQE</name>
<protein>
    <submittedName>
        <fullName evidence="1">Uncharacterized protein</fullName>
    </submittedName>
</protein>
<proteinExistence type="predicted"/>
<reference evidence="1" key="1">
    <citation type="submission" date="2017-05" db="UniProtKB">
        <authorList>
            <consortium name="EnsemblMetazoa"/>
        </authorList>
    </citation>
    <scope>IDENTIFICATION</scope>
</reference>
<dbReference type="InParanoid" id="A0A1X7TH54"/>